<dbReference type="InterPro" id="IPR003958">
    <property type="entry name" value="CBFA_NFYB_domain"/>
</dbReference>
<dbReference type="GO" id="GO:0046982">
    <property type="term" value="F:protein heterodimerization activity"/>
    <property type="evidence" value="ECO:0007669"/>
    <property type="project" value="InterPro"/>
</dbReference>
<evidence type="ECO:0000256" key="3">
    <source>
        <dbReference type="SAM" id="MobiDB-lite"/>
    </source>
</evidence>
<reference evidence="5" key="1">
    <citation type="submission" date="2019-10" db="EMBL/GenBank/DDBJ databases">
        <authorList>
            <person name="Zhang R."/>
            <person name="Pan Y."/>
            <person name="Wang J."/>
            <person name="Ma R."/>
            <person name="Yu S."/>
        </authorList>
    </citation>
    <scope>NUCLEOTIDE SEQUENCE</scope>
    <source>
        <strain evidence="5">LA-IB0</strain>
        <tissue evidence="5">Leaf</tissue>
    </source>
</reference>
<evidence type="ECO:0000256" key="1">
    <source>
        <dbReference type="ARBA" id="ARBA00004123"/>
    </source>
</evidence>
<evidence type="ECO:0000256" key="2">
    <source>
        <dbReference type="ARBA" id="ARBA00023242"/>
    </source>
</evidence>
<comment type="subcellular location">
    <subcellularLocation>
        <location evidence="1">Nucleus</location>
    </subcellularLocation>
</comment>
<evidence type="ECO:0000313" key="6">
    <source>
        <dbReference type="Proteomes" id="UP000826271"/>
    </source>
</evidence>
<evidence type="ECO:0000313" key="5">
    <source>
        <dbReference type="EMBL" id="KAG8388891.1"/>
    </source>
</evidence>
<accession>A0AAV6Y7P1</accession>
<keyword evidence="2" id="KW-0539">Nucleus</keyword>
<organism evidence="5 6">
    <name type="scientific">Buddleja alternifolia</name>
    <dbReference type="NCBI Taxonomy" id="168488"/>
    <lineage>
        <taxon>Eukaryota</taxon>
        <taxon>Viridiplantae</taxon>
        <taxon>Streptophyta</taxon>
        <taxon>Embryophyta</taxon>
        <taxon>Tracheophyta</taxon>
        <taxon>Spermatophyta</taxon>
        <taxon>Magnoliopsida</taxon>
        <taxon>eudicotyledons</taxon>
        <taxon>Gunneridae</taxon>
        <taxon>Pentapetalae</taxon>
        <taxon>asterids</taxon>
        <taxon>lamiids</taxon>
        <taxon>Lamiales</taxon>
        <taxon>Scrophulariaceae</taxon>
        <taxon>Buddlejeae</taxon>
        <taxon>Buddleja</taxon>
    </lineage>
</organism>
<sequence>MQADEEVGKIAMVVPLLVSLELFLQDLCDRTYEITLNRGAKTVNSLHLKQCVQSFNVFDLLKDTVSKHETGQVSSSGRGRGRGSRTLDRELIVQCEKSEDALDISHQNCENKNEFSTTLDNIASAADSRTISEKDLDQPVRNFDLNVNLNENGDSTPTLAGAPSETSTKPAPDMKHEDIRGWSSMTWKG</sequence>
<dbReference type="SUPFAM" id="SSF47113">
    <property type="entry name" value="Histone-fold"/>
    <property type="match status" value="1"/>
</dbReference>
<dbReference type="CDD" id="cd22906">
    <property type="entry name" value="HFD_DRAP1"/>
    <property type="match status" value="1"/>
</dbReference>
<feature type="domain" description="Transcription factor CBF/NF-Y/archaeal histone" evidence="4">
    <location>
        <begin position="1"/>
        <end position="52"/>
    </location>
</feature>
<protein>
    <recommendedName>
        <fullName evidence="4">Transcription factor CBF/NF-Y/archaeal histone domain-containing protein</fullName>
    </recommendedName>
</protein>
<proteinExistence type="predicted"/>
<dbReference type="PANTHER" id="PTHR10252">
    <property type="entry name" value="HISTONE-LIKE TRANSCRIPTION FACTOR CCAAT-RELATED"/>
    <property type="match status" value="1"/>
</dbReference>
<dbReference type="PANTHER" id="PTHR10252:SF98">
    <property type="entry name" value="TRANSCRIPTION FACTOR CBF_NF-Y_ARCHAEAL HISTONE DOMAIN-CONTAINING PROTEIN"/>
    <property type="match status" value="1"/>
</dbReference>
<dbReference type="Gene3D" id="1.10.20.10">
    <property type="entry name" value="Histone, subunit A"/>
    <property type="match status" value="1"/>
</dbReference>
<dbReference type="EMBL" id="WHWC01000002">
    <property type="protein sequence ID" value="KAG8388891.1"/>
    <property type="molecule type" value="Genomic_DNA"/>
</dbReference>
<comment type="caution">
    <text evidence="5">The sequence shown here is derived from an EMBL/GenBank/DDBJ whole genome shotgun (WGS) entry which is preliminary data.</text>
</comment>
<dbReference type="GO" id="GO:0001046">
    <property type="term" value="F:core promoter sequence-specific DNA binding"/>
    <property type="evidence" value="ECO:0007669"/>
    <property type="project" value="TreeGrafter"/>
</dbReference>
<feature type="region of interest" description="Disordered" evidence="3">
    <location>
        <begin position="150"/>
        <end position="189"/>
    </location>
</feature>
<dbReference type="InterPro" id="IPR050568">
    <property type="entry name" value="Transcr_DNA_Rep_Reg"/>
</dbReference>
<gene>
    <name evidence="5" type="ORF">BUALT_Bualt02G0172500</name>
</gene>
<name>A0AAV6Y7P1_9LAMI</name>
<dbReference type="GO" id="GO:0005634">
    <property type="term" value="C:nucleus"/>
    <property type="evidence" value="ECO:0007669"/>
    <property type="project" value="UniProtKB-SubCell"/>
</dbReference>
<dbReference type="InterPro" id="IPR009072">
    <property type="entry name" value="Histone-fold"/>
</dbReference>
<dbReference type="AlphaFoldDB" id="A0AAV6Y7P1"/>
<dbReference type="GO" id="GO:0016251">
    <property type="term" value="F:RNA polymerase II general transcription initiation factor activity"/>
    <property type="evidence" value="ECO:0007669"/>
    <property type="project" value="TreeGrafter"/>
</dbReference>
<dbReference type="Proteomes" id="UP000826271">
    <property type="component" value="Unassembled WGS sequence"/>
</dbReference>
<evidence type="ECO:0000259" key="4">
    <source>
        <dbReference type="Pfam" id="PF00808"/>
    </source>
</evidence>
<dbReference type="Pfam" id="PF00808">
    <property type="entry name" value="CBFD_NFYB_HMF"/>
    <property type="match status" value="1"/>
</dbReference>
<feature type="compositionally biased region" description="Polar residues" evidence="3">
    <location>
        <begin position="150"/>
        <end position="169"/>
    </location>
</feature>
<keyword evidence="6" id="KW-1185">Reference proteome</keyword>